<protein>
    <submittedName>
        <fullName evidence="3">IS110 family transposase</fullName>
    </submittedName>
</protein>
<evidence type="ECO:0000259" key="1">
    <source>
        <dbReference type="Pfam" id="PF01548"/>
    </source>
</evidence>
<feature type="domain" description="Transposase IS110-like N-terminal" evidence="1">
    <location>
        <begin position="12"/>
        <end position="166"/>
    </location>
</feature>
<dbReference type="Proteomes" id="UP001501257">
    <property type="component" value="Unassembled WGS sequence"/>
</dbReference>
<keyword evidence="4" id="KW-1185">Reference proteome</keyword>
<name>A0ABP9TNN8_9MICC</name>
<evidence type="ECO:0000313" key="3">
    <source>
        <dbReference type="EMBL" id="GAA5227790.1"/>
    </source>
</evidence>
<gene>
    <name evidence="3" type="ORF">GCM10025778_23230</name>
</gene>
<dbReference type="Pfam" id="PF01548">
    <property type="entry name" value="DEDD_Tnp_IS110"/>
    <property type="match status" value="1"/>
</dbReference>
<organism evidence="3 4">
    <name type="scientific">Paeniglutamicibacter antarcticus</name>
    <dbReference type="NCBI Taxonomy" id="494023"/>
    <lineage>
        <taxon>Bacteria</taxon>
        <taxon>Bacillati</taxon>
        <taxon>Actinomycetota</taxon>
        <taxon>Actinomycetes</taxon>
        <taxon>Micrococcales</taxon>
        <taxon>Micrococcaceae</taxon>
        <taxon>Paeniglutamicibacter</taxon>
    </lineage>
</organism>
<dbReference type="RefSeq" id="WP_210100170.1">
    <property type="nucleotide sequence ID" value="NZ_BAABLK010000034.1"/>
</dbReference>
<sequence length="401" mass="43385">MINEHETIDVYIGADVGKSNHHAVALNKAGKKLLDKALPQDETKLKSLIKSLSKHGRLLFVADQPATIGALPVAVAHAAGIQVAYLPGLAMRRIADLHPGEAKSDPRDAYIIADAARTMPHTLRTVEVPEEQVAELSMLCGFDDDHAKQSTATSNRIRGLLTQIHPALERVIGPHLDHVAMAELLAKYPSPAALRRAGEARIGALLRKHAPRAWKGWAHEITAALAAQTVVVSGTEAAGIVLPELARMLAQSRSARATVLKRVEELVTDHPLHLMLDSMPGVGIRTEARILTEVTGKDFATAGHLASYAGLAPVTWRSGTSIRGDHSSRKGNKVLKRALFLSAFASLKCKDQVSRAYYDRKRAEGKKHNQAVIALARRRCNVLFAMLRDGSIYEAPQALAA</sequence>
<evidence type="ECO:0000313" key="4">
    <source>
        <dbReference type="Proteomes" id="UP001501257"/>
    </source>
</evidence>
<dbReference type="Pfam" id="PF02371">
    <property type="entry name" value="Transposase_20"/>
    <property type="match status" value="1"/>
</dbReference>
<dbReference type="InterPro" id="IPR002525">
    <property type="entry name" value="Transp_IS110-like_N"/>
</dbReference>
<reference evidence="4" key="1">
    <citation type="journal article" date="2019" name="Int. J. Syst. Evol. Microbiol.">
        <title>The Global Catalogue of Microorganisms (GCM) 10K type strain sequencing project: providing services to taxonomists for standard genome sequencing and annotation.</title>
        <authorList>
            <consortium name="The Broad Institute Genomics Platform"/>
            <consortium name="The Broad Institute Genome Sequencing Center for Infectious Disease"/>
            <person name="Wu L."/>
            <person name="Ma J."/>
        </authorList>
    </citation>
    <scope>NUCLEOTIDE SEQUENCE [LARGE SCALE GENOMIC DNA]</scope>
    <source>
        <strain evidence="4">JCM 18952</strain>
    </source>
</reference>
<accession>A0ABP9TNN8</accession>
<dbReference type="InterPro" id="IPR047650">
    <property type="entry name" value="Transpos_IS110"/>
</dbReference>
<feature type="domain" description="Transposase IS116/IS110/IS902 C-terminal" evidence="2">
    <location>
        <begin position="276"/>
        <end position="358"/>
    </location>
</feature>
<dbReference type="NCBIfam" id="NF033542">
    <property type="entry name" value="transpos_IS110"/>
    <property type="match status" value="1"/>
</dbReference>
<dbReference type="PANTHER" id="PTHR33055">
    <property type="entry name" value="TRANSPOSASE FOR INSERTION SEQUENCE ELEMENT IS1111A"/>
    <property type="match status" value="1"/>
</dbReference>
<dbReference type="PANTHER" id="PTHR33055:SF3">
    <property type="entry name" value="PUTATIVE TRANSPOSASE FOR IS117-RELATED"/>
    <property type="match status" value="1"/>
</dbReference>
<dbReference type="EMBL" id="BAABLK010000034">
    <property type="protein sequence ID" value="GAA5227790.1"/>
    <property type="molecule type" value="Genomic_DNA"/>
</dbReference>
<dbReference type="InterPro" id="IPR003346">
    <property type="entry name" value="Transposase_20"/>
</dbReference>
<evidence type="ECO:0000259" key="2">
    <source>
        <dbReference type="Pfam" id="PF02371"/>
    </source>
</evidence>
<comment type="caution">
    <text evidence="3">The sequence shown here is derived from an EMBL/GenBank/DDBJ whole genome shotgun (WGS) entry which is preliminary data.</text>
</comment>
<proteinExistence type="predicted"/>